<dbReference type="AlphaFoldDB" id="A0A381RVI6"/>
<dbReference type="InterPro" id="IPR035959">
    <property type="entry name" value="RutC-like_sf"/>
</dbReference>
<reference evidence="2" key="1">
    <citation type="submission" date="2018-05" db="EMBL/GenBank/DDBJ databases">
        <authorList>
            <person name="Lanie J.A."/>
            <person name="Ng W.-L."/>
            <person name="Kazmierczak K.M."/>
            <person name="Andrzejewski T.M."/>
            <person name="Davidsen T.M."/>
            <person name="Wayne K.J."/>
            <person name="Tettelin H."/>
            <person name="Glass J.I."/>
            <person name="Rusch D."/>
            <person name="Podicherti R."/>
            <person name="Tsui H.-C.T."/>
            <person name="Winkler M.E."/>
        </authorList>
    </citation>
    <scope>NUCLEOTIDE SEQUENCE</scope>
</reference>
<proteinExistence type="inferred from homology"/>
<dbReference type="PANTHER" id="PTHR11803">
    <property type="entry name" value="2-IMINOBUTANOATE/2-IMINOPROPANOATE DEAMINASE RIDA"/>
    <property type="match status" value="1"/>
</dbReference>
<protein>
    <submittedName>
        <fullName evidence="2">Uncharacterized protein</fullName>
    </submittedName>
</protein>
<gene>
    <name evidence="2" type="ORF">METZ01_LOCUS48736</name>
</gene>
<dbReference type="GO" id="GO:0005829">
    <property type="term" value="C:cytosol"/>
    <property type="evidence" value="ECO:0007669"/>
    <property type="project" value="TreeGrafter"/>
</dbReference>
<dbReference type="CDD" id="cd00448">
    <property type="entry name" value="YjgF_YER057c_UK114_family"/>
    <property type="match status" value="1"/>
</dbReference>
<dbReference type="PANTHER" id="PTHR11803:SF58">
    <property type="entry name" value="PROTEIN HMF1-RELATED"/>
    <property type="match status" value="1"/>
</dbReference>
<dbReference type="EMBL" id="UINC01002363">
    <property type="protein sequence ID" value="SUZ95882.1"/>
    <property type="molecule type" value="Genomic_DNA"/>
</dbReference>
<comment type="similarity">
    <text evidence="1">Belongs to the RutC family.</text>
</comment>
<evidence type="ECO:0000313" key="2">
    <source>
        <dbReference type="EMBL" id="SUZ95882.1"/>
    </source>
</evidence>
<dbReference type="InterPro" id="IPR006175">
    <property type="entry name" value="YjgF/YER057c/UK114"/>
</dbReference>
<evidence type="ECO:0000256" key="1">
    <source>
        <dbReference type="ARBA" id="ARBA00010552"/>
    </source>
</evidence>
<accession>A0A381RVI6</accession>
<dbReference type="Gene3D" id="3.30.1330.40">
    <property type="entry name" value="RutC-like"/>
    <property type="match status" value="1"/>
</dbReference>
<organism evidence="2">
    <name type="scientific">marine metagenome</name>
    <dbReference type="NCBI Taxonomy" id="408172"/>
    <lineage>
        <taxon>unclassified sequences</taxon>
        <taxon>metagenomes</taxon>
        <taxon>ecological metagenomes</taxon>
    </lineage>
</organism>
<dbReference type="Pfam" id="PF01042">
    <property type="entry name" value="Ribonuc_L-PSP"/>
    <property type="match status" value="1"/>
</dbReference>
<dbReference type="SUPFAM" id="SSF55298">
    <property type="entry name" value="YjgF-like"/>
    <property type="match status" value="1"/>
</dbReference>
<name>A0A381RVI6_9ZZZZ</name>
<dbReference type="GO" id="GO:0019239">
    <property type="term" value="F:deaminase activity"/>
    <property type="evidence" value="ECO:0007669"/>
    <property type="project" value="TreeGrafter"/>
</dbReference>
<sequence length="128" mass="13990">MTIERSNPPALANPPGYSHVVKDGTTVYVAGQLSRNNKGETIGEGDFSAQAEQAFKNVQAALESVGSDMNHIMKMNVFMTHREDIPQYRIIKSKFVPDGDLPVSTLILCSGLADPVFRIEVEVIATVR</sequence>